<reference evidence="1 2" key="1">
    <citation type="submission" date="2024-02" db="EMBL/GenBank/DDBJ databases">
        <authorList>
            <person name="Chen Y."/>
            <person name="Shah S."/>
            <person name="Dougan E. K."/>
            <person name="Thang M."/>
            <person name="Chan C."/>
        </authorList>
    </citation>
    <scope>NUCLEOTIDE SEQUENCE [LARGE SCALE GENOMIC DNA]</scope>
</reference>
<protein>
    <recommendedName>
        <fullName evidence="3">Altered inheritance of mitochondria protein 24, mitochondrial</fullName>
    </recommendedName>
</protein>
<sequence length="282" mass="30492">MPLPLPLAAVPLPTPPVVPRRRHASGCCLLEVPSLPFLLRVGRTPDWGWSLTPVVEGRPETTTTRNGFGQVGRALHFTSRQLSPLEHHCASQTPSATFTLYLKAGPRCSHQGLQGTWECFDGFQGTMPALTWVGSCITFEFLDDAEMIDPDGQERTALSGSCRMSFAETSAQSMSLTFRAEPEASQSKEGHMELFVGSLGQGQPCFWQRGETRRADDRSQGDQADGPVPPLVLVLTMGMFFGSGPTPSPTSIPPGLPSLEEAARHVNLQNDVVIRSHSGDAP</sequence>
<accession>A0ABP0QVQ5</accession>
<keyword evidence="2" id="KW-1185">Reference proteome</keyword>
<evidence type="ECO:0000313" key="2">
    <source>
        <dbReference type="Proteomes" id="UP001642464"/>
    </source>
</evidence>
<organism evidence="1 2">
    <name type="scientific">Durusdinium trenchii</name>
    <dbReference type="NCBI Taxonomy" id="1381693"/>
    <lineage>
        <taxon>Eukaryota</taxon>
        <taxon>Sar</taxon>
        <taxon>Alveolata</taxon>
        <taxon>Dinophyceae</taxon>
        <taxon>Suessiales</taxon>
        <taxon>Symbiodiniaceae</taxon>
        <taxon>Durusdinium</taxon>
    </lineage>
</organism>
<proteinExistence type="predicted"/>
<dbReference type="Proteomes" id="UP001642464">
    <property type="component" value="Unassembled WGS sequence"/>
</dbReference>
<evidence type="ECO:0000313" key="1">
    <source>
        <dbReference type="EMBL" id="CAK9092158.1"/>
    </source>
</evidence>
<gene>
    <name evidence="1" type="ORF">SCF082_LOCUS43380</name>
</gene>
<comment type="caution">
    <text evidence="1">The sequence shown here is derived from an EMBL/GenBank/DDBJ whole genome shotgun (WGS) entry which is preliminary data.</text>
</comment>
<name>A0ABP0QVQ5_9DINO</name>
<evidence type="ECO:0008006" key="3">
    <source>
        <dbReference type="Google" id="ProtNLM"/>
    </source>
</evidence>
<dbReference type="EMBL" id="CAXAMM010040263">
    <property type="protein sequence ID" value="CAK9092158.1"/>
    <property type="molecule type" value="Genomic_DNA"/>
</dbReference>